<keyword evidence="2" id="KW-0677">Repeat</keyword>
<dbReference type="OrthoDB" id="10261640at2759"/>
<evidence type="ECO:0000313" key="5">
    <source>
        <dbReference type="RefSeq" id="XP_011642820.1"/>
    </source>
</evidence>
<dbReference type="RefSeq" id="XP_011642821.1">
    <property type="nucleotide sequence ID" value="XM_011644519.1"/>
</dbReference>
<name>A0A6I9WJ90_9HYME</name>
<dbReference type="GeneID" id="105430800"/>
<dbReference type="AlphaFoldDB" id="A0A6I9WJ90"/>
<dbReference type="SMART" id="SM00320">
    <property type="entry name" value="WD40"/>
    <property type="match status" value="6"/>
</dbReference>
<evidence type="ECO:0000256" key="2">
    <source>
        <dbReference type="ARBA" id="ARBA00022737"/>
    </source>
</evidence>
<reference evidence="5" key="1">
    <citation type="submission" date="2022-04" db="UniProtKB">
        <authorList>
            <consortium name="RefSeq"/>
        </authorList>
    </citation>
    <scope>IDENTIFICATION</scope>
</reference>
<proteinExistence type="predicted"/>
<accession>A0A6I9WJ90</accession>
<dbReference type="InterPro" id="IPR015943">
    <property type="entry name" value="WD40/YVTN_repeat-like_dom_sf"/>
</dbReference>
<dbReference type="Pfam" id="PF00400">
    <property type="entry name" value="WD40"/>
    <property type="match status" value="2"/>
</dbReference>
<dbReference type="RefSeq" id="XP_011642820.1">
    <property type="nucleotide sequence ID" value="XM_011644518.2"/>
</dbReference>
<feature type="repeat" description="WD" evidence="3">
    <location>
        <begin position="379"/>
        <end position="416"/>
    </location>
</feature>
<dbReference type="Proteomes" id="UP000504615">
    <property type="component" value="Unplaced"/>
</dbReference>
<protein>
    <submittedName>
        <fullName evidence="5">Angio-associated migratory Cell protein isoform X2</fullName>
    </submittedName>
</protein>
<dbReference type="SUPFAM" id="SSF50998">
    <property type="entry name" value="Quinoprotein alcohol dehydrogenase-like"/>
    <property type="match status" value="1"/>
</dbReference>
<evidence type="ECO:0000313" key="4">
    <source>
        <dbReference type="Proteomes" id="UP000504615"/>
    </source>
</evidence>
<dbReference type="InterPro" id="IPR011047">
    <property type="entry name" value="Quinoprotein_ADH-like_sf"/>
</dbReference>
<dbReference type="InterPro" id="IPR001680">
    <property type="entry name" value="WD40_rpt"/>
</dbReference>
<gene>
    <name evidence="5 6" type="primary">LOC105430800</name>
</gene>
<sequence length="416" mass="45827">MQDKQTPPSPPDVSAVDIEEMVFEEDIEEVIDLDEVIMDGMSSLEDEDDKEVVPPREDAVCIFRGHTSGNTVFCGSLSKNGELAATGSEENKACIWDINTGETIFDTGTTHDDSIIFAEFNFNDKYVATADMCGKIQLWKISNKTCVWETTLASDISWIKWHYFSNILVAGVETGEVYMLKTRTDECKIFAQGTGDKTETGVIFPDGKHAAIGYHSGVIHVIELKSNIVLSTTPRDSTRSHGHASYIVAIDCHMDNNLLISVSIEGQTILSTAHNGKVICVLQDLNIKDAASNDYGNVETAAFCKDPTFPVAATGTIENEDHGKIYIWDISKQTLRHEIDQNGGITKLMWTKTSILFTAGLDSVLRCFDARAGICLQEFSGHTNGIYDLYISSDDKKVLTVSDDSTARIFDISMLT</sequence>
<dbReference type="InterPro" id="IPR051179">
    <property type="entry name" value="WD_repeat_multifunction"/>
</dbReference>
<keyword evidence="4" id="KW-1185">Reference proteome</keyword>
<dbReference type="PROSITE" id="PS50294">
    <property type="entry name" value="WD_REPEATS_REGION"/>
    <property type="match status" value="1"/>
</dbReference>
<dbReference type="Gene3D" id="2.130.10.10">
    <property type="entry name" value="YVTN repeat-like/Quinoprotein amine dehydrogenase"/>
    <property type="match status" value="1"/>
</dbReference>
<keyword evidence="1 3" id="KW-0853">WD repeat</keyword>
<dbReference type="PROSITE" id="PS50082">
    <property type="entry name" value="WD_REPEATS_2"/>
    <property type="match status" value="1"/>
</dbReference>
<evidence type="ECO:0000256" key="3">
    <source>
        <dbReference type="PROSITE-ProRule" id="PRU00221"/>
    </source>
</evidence>
<dbReference type="PANTHER" id="PTHR19857:SF8">
    <property type="entry name" value="ANGIO-ASSOCIATED MIGRATORY CELL PROTEIN"/>
    <property type="match status" value="1"/>
</dbReference>
<evidence type="ECO:0000256" key="1">
    <source>
        <dbReference type="ARBA" id="ARBA00022574"/>
    </source>
</evidence>
<organism evidence="5">
    <name type="scientific">Pogonomyrmex barbatus</name>
    <name type="common">red harvester ant</name>
    <dbReference type="NCBI Taxonomy" id="144034"/>
    <lineage>
        <taxon>Eukaryota</taxon>
        <taxon>Metazoa</taxon>
        <taxon>Ecdysozoa</taxon>
        <taxon>Arthropoda</taxon>
        <taxon>Hexapoda</taxon>
        <taxon>Insecta</taxon>
        <taxon>Pterygota</taxon>
        <taxon>Neoptera</taxon>
        <taxon>Endopterygota</taxon>
        <taxon>Hymenoptera</taxon>
        <taxon>Apocrita</taxon>
        <taxon>Aculeata</taxon>
        <taxon>Formicoidea</taxon>
        <taxon>Formicidae</taxon>
        <taxon>Myrmicinae</taxon>
        <taxon>Pogonomyrmex</taxon>
    </lineage>
</organism>
<dbReference type="PANTHER" id="PTHR19857">
    <property type="entry name" value="MITOCHONDRIAL DIVISION PROTEIN 1-RELATED"/>
    <property type="match status" value="1"/>
</dbReference>
<evidence type="ECO:0000313" key="6">
    <source>
        <dbReference type="RefSeq" id="XP_011642821.1"/>
    </source>
</evidence>